<dbReference type="Proteomes" id="UP001516464">
    <property type="component" value="Unassembled WGS sequence"/>
</dbReference>
<organism evidence="1 2">
    <name type="scientific">Astathelohania contejeani</name>
    <dbReference type="NCBI Taxonomy" id="164912"/>
    <lineage>
        <taxon>Eukaryota</taxon>
        <taxon>Fungi</taxon>
        <taxon>Fungi incertae sedis</taxon>
        <taxon>Microsporidia</taxon>
        <taxon>Astathelohaniidae</taxon>
        <taxon>Astathelohania</taxon>
    </lineage>
</organism>
<proteinExistence type="predicted"/>
<name>A0ABQ7HVX3_9MICR</name>
<keyword evidence="2" id="KW-1185">Reference proteome</keyword>
<protein>
    <submittedName>
        <fullName evidence="1">Uncharacterized protein</fullName>
    </submittedName>
</protein>
<sequence>MGLHYFSKCLNKSRIMLTVQNDKEIKQFLMNLFPNGLHNLKYIGIDGSIFFHAYIVQGQKDGTVDIKASAEKIRNIICAYFNTLYSLLNNNNNEHNQCHMILHFVMDGKAMYSKNRDKKKPDIFSTLSSHEKLSLEKCTITLLKQYLENYRNVFLLSTESLPFEQRHEGEIILYRFITKILNNDARYIIISNDSDITAMSILRGDRHIMFVNPPFTQTYIGLNSYNHILISLQMTPQQLFRLTILYFIFFGSDYNLGLISCWTQSKHDILKTAILQGETDLVSIFNRMRRCRSIKNEAIIWKEFGNVVTYQDYLTLFKIIVYEAVKSVLYYKSLGRMKPSSLNLYTNDLIRTLTKTIKL</sequence>
<comment type="caution">
    <text evidence="1">The sequence shown here is derived from an EMBL/GenBank/DDBJ whole genome shotgun (WGS) entry which is preliminary data.</text>
</comment>
<evidence type="ECO:0000313" key="2">
    <source>
        <dbReference type="Proteomes" id="UP001516464"/>
    </source>
</evidence>
<dbReference type="SUPFAM" id="SSF88723">
    <property type="entry name" value="PIN domain-like"/>
    <property type="match status" value="1"/>
</dbReference>
<accession>A0ABQ7HVX3</accession>
<reference evidence="1 2" key="1">
    <citation type="submission" date="2019-01" db="EMBL/GenBank/DDBJ databases">
        <title>Genomes sequencing and comparative genomics of infectious freshwater microsporidia, Cucumispora dikerogammari and Thelohania contejeani.</title>
        <authorList>
            <person name="Cormier A."/>
            <person name="Giraud I."/>
            <person name="Wattier R."/>
            <person name="Teixeira M."/>
            <person name="Grandjean F."/>
            <person name="Rigaud T."/>
            <person name="Cordaux R."/>
        </authorList>
    </citation>
    <scope>NUCLEOTIDE SEQUENCE [LARGE SCALE GENOMIC DNA]</scope>
    <source>
        <strain evidence="1">T1</strain>
        <tissue evidence="1">Spores</tissue>
    </source>
</reference>
<dbReference type="EMBL" id="SBIQ01000331">
    <property type="protein sequence ID" value="KAF7679704.1"/>
    <property type="molecule type" value="Genomic_DNA"/>
</dbReference>
<gene>
    <name evidence="1" type="ORF">TCON_2495</name>
</gene>
<dbReference type="InterPro" id="IPR029060">
    <property type="entry name" value="PIN-like_dom_sf"/>
</dbReference>
<evidence type="ECO:0000313" key="1">
    <source>
        <dbReference type="EMBL" id="KAF7679704.1"/>
    </source>
</evidence>